<evidence type="ECO:0000313" key="13">
    <source>
        <dbReference type="Proteomes" id="UP000564629"/>
    </source>
</evidence>
<dbReference type="Proteomes" id="UP000564629">
    <property type="component" value="Unassembled WGS sequence"/>
</dbReference>
<comment type="subcellular location">
    <subcellularLocation>
        <location evidence="1">Cell membrane</location>
        <topology evidence="1">Peripheral membrane protein</topology>
    </subcellularLocation>
</comment>
<keyword evidence="8" id="KW-0046">Antibiotic resistance</keyword>
<evidence type="ECO:0000256" key="6">
    <source>
        <dbReference type="ARBA" id="ARBA00022967"/>
    </source>
</evidence>
<gene>
    <name evidence="10" type="ORF">CHO01_04800</name>
    <name evidence="11" type="ORF">HNR08_002087</name>
</gene>
<dbReference type="PROSITE" id="PS50893">
    <property type="entry name" value="ABC_TRANSPORTER_2"/>
    <property type="match status" value="1"/>
</dbReference>
<dbReference type="InterPro" id="IPR003593">
    <property type="entry name" value="AAA+_ATPase"/>
</dbReference>
<dbReference type="AlphaFoldDB" id="A0A511F9Y8"/>
<dbReference type="GO" id="GO:0016887">
    <property type="term" value="F:ATP hydrolysis activity"/>
    <property type="evidence" value="ECO:0007669"/>
    <property type="project" value="InterPro"/>
</dbReference>
<keyword evidence="2" id="KW-0813">Transport</keyword>
<sequence>MTTDLAVDVRGLRKSYGDQLVLDGVDLAVRAGTVTALLGPNGAGKTTTVGILSTLLRPDGGTARVAGHDVVAEPQAVRTAIGVTGQMSAVDDLLTGAENLRLMASLHHLGRRAGRERVDALLDQFGLTDAARKPVSTWSGGMRRRLDLAMTLVGAPSVVFLDEPTTGLDPRSRRTLWDEVRALVAAGTTILLTTQYLEEADHLADRVAVLDRGRIVAEGTPADLKSAHDAGSLDDVFLRLTEPGNARPDTTKEVA</sequence>
<dbReference type="InterPro" id="IPR027417">
    <property type="entry name" value="P-loop_NTPase"/>
</dbReference>
<evidence type="ECO:0000256" key="1">
    <source>
        <dbReference type="ARBA" id="ARBA00004202"/>
    </source>
</evidence>
<name>A0A511F9Y8_9CELL</name>
<dbReference type="InterPro" id="IPR050763">
    <property type="entry name" value="ABC_transporter_ATP-binding"/>
</dbReference>
<evidence type="ECO:0000313" key="10">
    <source>
        <dbReference type="EMBL" id="GEL45364.1"/>
    </source>
</evidence>
<dbReference type="Pfam" id="PF00005">
    <property type="entry name" value="ABC_tran"/>
    <property type="match status" value="1"/>
</dbReference>
<dbReference type="InterPro" id="IPR003439">
    <property type="entry name" value="ABC_transporter-like_ATP-bd"/>
</dbReference>
<dbReference type="EMBL" id="BJVQ01000003">
    <property type="protein sequence ID" value="GEL45364.1"/>
    <property type="molecule type" value="Genomic_DNA"/>
</dbReference>
<evidence type="ECO:0000313" key="12">
    <source>
        <dbReference type="Proteomes" id="UP000321723"/>
    </source>
</evidence>
<dbReference type="RefSeq" id="WP_146832960.1">
    <property type="nucleotide sequence ID" value="NZ_BJVQ01000003.1"/>
</dbReference>
<dbReference type="EMBL" id="JACHDN010000001">
    <property type="protein sequence ID" value="MBB5473351.1"/>
    <property type="molecule type" value="Genomic_DNA"/>
</dbReference>
<evidence type="ECO:0000256" key="5">
    <source>
        <dbReference type="ARBA" id="ARBA00022840"/>
    </source>
</evidence>
<protein>
    <submittedName>
        <fullName evidence="11">ABC-2 type transport system ATP-binding protein</fullName>
    </submittedName>
    <submittedName>
        <fullName evidence="10">Daunorubicin resistance protein DrrA family ABC transporter ATP-binding protein</fullName>
    </submittedName>
</protein>
<dbReference type="OrthoDB" id="9804819at2"/>
<evidence type="ECO:0000256" key="4">
    <source>
        <dbReference type="ARBA" id="ARBA00022741"/>
    </source>
</evidence>
<evidence type="ECO:0000313" key="11">
    <source>
        <dbReference type="EMBL" id="MBB5473351.1"/>
    </source>
</evidence>
<organism evidence="10 12">
    <name type="scientific">Cellulomonas hominis</name>
    <dbReference type="NCBI Taxonomy" id="156981"/>
    <lineage>
        <taxon>Bacteria</taxon>
        <taxon>Bacillati</taxon>
        <taxon>Actinomycetota</taxon>
        <taxon>Actinomycetes</taxon>
        <taxon>Micrococcales</taxon>
        <taxon>Cellulomonadaceae</taxon>
        <taxon>Cellulomonas</taxon>
    </lineage>
</organism>
<keyword evidence="7" id="KW-0472">Membrane</keyword>
<evidence type="ECO:0000256" key="7">
    <source>
        <dbReference type="ARBA" id="ARBA00023136"/>
    </source>
</evidence>
<comment type="caution">
    <text evidence="10">The sequence shown here is derived from an EMBL/GenBank/DDBJ whole genome shotgun (WGS) entry which is preliminary data.</text>
</comment>
<evidence type="ECO:0000256" key="3">
    <source>
        <dbReference type="ARBA" id="ARBA00022475"/>
    </source>
</evidence>
<dbReference type="GO" id="GO:0046677">
    <property type="term" value="P:response to antibiotic"/>
    <property type="evidence" value="ECO:0007669"/>
    <property type="project" value="UniProtKB-KW"/>
</dbReference>
<dbReference type="Gene3D" id="3.40.50.300">
    <property type="entry name" value="P-loop containing nucleotide triphosphate hydrolases"/>
    <property type="match status" value="1"/>
</dbReference>
<evidence type="ECO:0000259" key="9">
    <source>
        <dbReference type="PROSITE" id="PS50893"/>
    </source>
</evidence>
<dbReference type="SUPFAM" id="SSF52540">
    <property type="entry name" value="P-loop containing nucleoside triphosphate hydrolases"/>
    <property type="match status" value="1"/>
</dbReference>
<dbReference type="SMART" id="SM00382">
    <property type="entry name" value="AAA"/>
    <property type="match status" value="1"/>
</dbReference>
<accession>A0A511F9Y8</accession>
<reference evidence="11 13" key="2">
    <citation type="submission" date="2020-08" db="EMBL/GenBank/DDBJ databases">
        <title>Sequencing the genomes of 1000 actinobacteria strains.</title>
        <authorList>
            <person name="Klenk H.-P."/>
        </authorList>
    </citation>
    <scope>NUCLEOTIDE SEQUENCE [LARGE SCALE GENOMIC DNA]</scope>
    <source>
        <strain evidence="11 13">DSM 9581</strain>
    </source>
</reference>
<evidence type="ECO:0000256" key="8">
    <source>
        <dbReference type="ARBA" id="ARBA00023251"/>
    </source>
</evidence>
<dbReference type="Proteomes" id="UP000321723">
    <property type="component" value="Unassembled WGS sequence"/>
</dbReference>
<keyword evidence="4" id="KW-0547">Nucleotide-binding</keyword>
<dbReference type="FunFam" id="3.40.50.300:FF:000589">
    <property type="entry name" value="ABC transporter, ATP-binding subunit"/>
    <property type="match status" value="1"/>
</dbReference>
<dbReference type="GO" id="GO:0005886">
    <property type="term" value="C:plasma membrane"/>
    <property type="evidence" value="ECO:0007669"/>
    <property type="project" value="UniProtKB-SubCell"/>
</dbReference>
<proteinExistence type="predicted"/>
<keyword evidence="12" id="KW-1185">Reference proteome</keyword>
<keyword evidence="6" id="KW-1278">Translocase</keyword>
<reference evidence="10 12" key="1">
    <citation type="submission" date="2019-07" db="EMBL/GenBank/DDBJ databases">
        <title>Whole genome shotgun sequence of Cellulomonas hominis NBRC 16055.</title>
        <authorList>
            <person name="Hosoyama A."/>
            <person name="Uohara A."/>
            <person name="Ohji S."/>
            <person name="Ichikawa N."/>
        </authorList>
    </citation>
    <scope>NUCLEOTIDE SEQUENCE [LARGE SCALE GENOMIC DNA]</scope>
    <source>
        <strain evidence="10 12">NBRC 16055</strain>
    </source>
</reference>
<feature type="domain" description="ABC transporter" evidence="9">
    <location>
        <begin position="7"/>
        <end position="237"/>
    </location>
</feature>
<dbReference type="PANTHER" id="PTHR42711:SF19">
    <property type="entry name" value="DOXORUBICIN RESISTANCE ATP-BINDING PROTEIN DRRA"/>
    <property type="match status" value="1"/>
</dbReference>
<evidence type="ECO:0000256" key="2">
    <source>
        <dbReference type="ARBA" id="ARBA00022448"/>
    </source>
</evidence>
<keyword evidence="5 10" id="KW-0067">ATP-binding</keyword>
<keyword evidence="3" id="KW-1003">Cell membrane</keyword>
<dbReference type="PANTHER" id="PTHR42711">
    <property type="entry name" value="ABC TRANSPORTER ATP-BINDING PROTEIN"/>
    <property type="match status" value="1"/>
</dbReference>
<dbReference type="GO" id="GO:0005524">
    <property type="term" value="F:ATP binding"/>
    <property type="evidence" value="ECO:0007669"/>
    <property type="project" value="UniProtKB-KW"/>
</dbReference>